<organism evidence="2 3">
    <name type="scientific">Eiseniibacteriota bacterium</name>
    <dbReference type="NCBI Taxonomy" id="2212470"/>
    <lineage>
        <taxon>Bacteria</taxon>
        <taxon>Candidatus Eiseniibacteriota</taxon>
    </lineage>
</organism>
<dbReference type="InterPro" id="IPR037401">
    <property type="entry name" value="SnoaL-like"/>
</dbReference>
<dbReference type="EMBL" id="VBPA01000330">
    <property type="protein sequence ID" value="TMQ69178.1"/>
    <property type="molecule type" value="Genomic_DNA"/>
</dbReference>
<dbReference type="AlphaFoldDB" id="A0A538TZZ2"/>
<feature type="domain" description="SnoaL-like" evidence="1">
    <location>
        <begin position="22"/>
        <end position="101"/>
    </location>
</feature>
<dbReference type="Proteomes" id="UP000319836">
    <property type="component" value="Unassembled WGS sequence"/>
</dbReference>
<sequence>MKTQSPHLTERDVAAYLSEHDIESLYRSLLNAWDRRDARAFATLFVEDGHVIGYDGSLMEGRAEIEPELERIFAQHPTPTYVCKVRDVRVLGPDVGILFAIAGMVPAGENELDPAVNALHTMVAARGGRRLEIVSFQSTPAALHGPPEMANQVTEELRAALSARPS</sequence>
<evidence type="ECO:0000313" key="3">
    <source>
        <dbReference type="Proteomes" id="UP000319836"/>
    </source>
</evidence>
<accession>A0A538TZZ2</accession>
<dbReference type="NCBIfam" id="TIGR02246">
    <property type="entry name" value="SgcJ/EcaC family oxidoreductase"/>
    <property type="match status" value="1"/>
</dbReference>
<dbReference type="Pfam" id="PF13474">
    <property type="entry name" value="SnoaL_3"/>
    <property type="match status" value="1"/>
</dbReference>
<reference evidence="2 3" key="1">
    <citation type="journal article" date="2019" name="Nat. Microbiol.">
        <title>Mediterranean grassland soil C-N compound turnover is dependent on rainfall and depth, and is mediated by genomically divergent microorganisms.</title>
        <authorList>
            <person name="Diamond S."/>
            <person name="Andeer P.F."/>
            <person name="Li Z."/>
            <person name="Crits-Christoph A."/>
            <person name="Burstein D."/>
            <person name="Anantharaman K."/>
            <person name="Lane K.R."/>
            <person name="Thomas B.C."/>
            <person name="Pan C."/>
            <person name="Northen T.R."/>
            <person name="Banfield J.F."/>
        </authorList>
    </citation>
    <scope>NUCLEOTIDE SEQUENCE [LARGE SCALE GENOMIC DNA]</scope>
    <source>
        <strain evidence="2">WS_10</strain>
    </source>
</reference>
<protein>
    <submittedName>
        <fullName evidence="2">SgcJ/EcaC family oxidoreductase</fullName>
    </submittedName>
</protein>
<dbReference type="SUPFAM" id="SSF54427">
    <property type="entry name" value="NTF2-like"/>
    <property type="match status" value="1"/>
</dbReference>
<dbReference type="InterPro" id="IPR032710">
    <property type="entry name" value="NTF2-like_dom_sf"/>
</dbReference>
<name>A0A538TZZ2_UNCEI</name>
<proteinExistence type="predicted"/>
<dbReference type="Gene3D" id="3.10.450.50">
    <property type="match status" value="1"/>
</dbReference>
<gene>
    <name evidence="2" type="ORF">E6K80_12530</name>
</gene>
<comment type="caution">
    <text evidence="2">The sequence shown here is derived from an EMBL/GenBank/DDBJ whole genome shotgun (WGS) entry which is preliminary data.</text>
</comment>
<evidence type="ECO:0000259" key="1">
    <source>
        <dbReference type="Pfam" id="PF13474"/>
    </source>
</evidence>
<evidence type="ECO:0000313" key="2">
    <source>
        <dbReference type="EMBL" id="TMQ69178.1"/>
    </source>
</evidence>
<dbReference type="InterPro" id="IPR011944">
    <property type="entry name" value="Steroid_delta5-4_isomerase"/>
</dbReference>